<sequence>MACSLSLKQPFSSLPTNTTTQGKLPINFPVTFGCMNGKGTLIEQKFQLNCSRDKEMDLTASALSDIAAAECMDEMGTMELPPRVEAREAKEPSVSTMLMNFSNDFDPYGALSTPLYQTSTFKQVSFEETLWNAIS</sequence>
<evidence type="ECO:0000313" key="1">
    <source>
        <dbReference type="EMBL" id="WMV52719.1"/>
    </source>
</evidence>
<name>A0AAF0UVW8_SOLVR</name>
<evidence type="ECO:0000313" key="2">
    <source>
        <dbReference type="Proteomes" id="UP001234989"/>
    </source>
</evidence>
<accession>A0AAF0UVW8</accession>
<protein>
    <submittedName>
        <fullName evidence="1">Uncharacterized protein</fullName>
    </submittedName>
</protein>
<reference evidence="1" key="1">
    <citation type="submission" date="2023-08" db="EMBL/GenBank/DDBJ databases">
        <title>A de novo genome assembly of Solanum verrucosum Schlechtendal, a Mexican diploid species geographically isolated from the other diploid A-genome species in potato relatives.</title>
        <authorList>
            <person name="Hosaka K."/>
        </authorList>
    </citation>
    <scope>NUCLEOTIDE SEQUENCE</scope>
    <source>
        <tissue evidence="1">Young leaves</tissue>
    </source>
</reference>
<gene>
    <name evidence="1" type="ORF">MTR67_046104</name>
</gene>
<dbReference type="EMBL" id="CP133621">
    <property type="protein sequence ID" value="WMV52719.1"/>
    <property type="molecule type" value="Genomic_DNA"/>
</dbReference>
<keyword evidence="2" id="KW-1185">Reference proteome</keyword>
<organism evidence="1 2">
    <name type="scientific">Solanum verrucosum</name>
    <dbReference type="NCBI Taxonomy" id="315347"/>
    <lineage>
        <taxon>Eukaryota</taxon>
        <taxon>Viridiplantae</taxon>
        <taxon>Streptophyta</taxon>
        <taxon>Embryophyta</taxon>
        <taxon>Tracheophyta</taxon>
        <taxon>Spermatophyta</taxon>
        <taxon>Magnoliopsida</taxon>
        <taxon>eudicotyledons</taxon>
        <taxon>Gunneridae</taxon>
        <taxon>Pentapetalae</taxon>
        <taxon>asterids</taxon>
        <taxon>lamiids</taxon>
        <taxon>Solanales</taxon>
        <taxon>Solanaceae</taxon>
        <taxon>Solanoideae</taxon>
        <taxon>Solaneae</taxon>
        <taxon>Solanum</taxon>
    </lineage>
</organism>
<dbReference type="AlphaFoldDB" id="A0AAF0UVW8"/>
<dbReference type="Proteomes" id="UP001234989">
    <property type="component" value="Chromosome 10"/>
</dbReference>
<proteinExistence type="predicted"/>